<organism evidence="2 4">
    <name type="scientific">Clostridium formicaceticum</name>
    <dbReference type="NCBI Taxonomy" id="1497"/>
    <lineage>
        <taxon>Bacteria</taxon>
        <taxon>Bacillati</taxon>
        <taxon>Bacillota</taxon>
        <taxon>Clostridia</taxon>
        <taxon>Eubacteriales</taxon>
        <taxon>Clostridiaceae</taxon>
        <taxon>Clostridium</taxon>
    </lineage>
</organism>
<evidence type="ECO:0008006" key="5">
    <source>
        <dbReference type="Google" id="ProtNLM"/>
    </source>
</evidence>
<dbReference type="EMBL" id="CP017603">
    <property type="protein sequence ID" value="AOY76734.1"/>
    <property type="molecule type" value="Genomic_DNA"/>
</dbReference>
<reference evidence="2 4" key="2">
    <citation type="submission" date="2017-03" db="EMBL/GenBank/DDBJ databases">
        <title>Complete sequence of Clostridium formicaceticum DSM 92.</title>
        <authorList>
            <person name="Poehlein A."/>
            <person name="Karl M."/>
            <person name="Bengelsdorf F.R."/>
            <person name="Duerre P."/>
            <person name="Daniel R."/>
        </authorList>
    </citation>
    <scope>NUCLEOTIDE SEQUENCE [LARGE SCALE GENOMIC DNA]</scope>
    <source>
        <strain evidence="2 4">DSM 92</strain>
    </source>
</reference>
<reference evidence="1 3" key="1">
    <citation type="submission" date="2016-10" db="EMBL/GenBank/DDBJ databases">
        <title>Complete Genome Sequence of Acetogen Clostridium formicoaceticum ATCC 27076.</title>
        <authorList>
            <person name="Bao T."/>
            <person name="Cheng C."/>
            <person name="Zhao J."/>
            <person name="Yang S.-T."/>
            <person name="Wang J."/>
            <person name="Wang M."/>
        </authorList>
    </citation>
    <scope>NUCLEOTIDE SEQUENCE [LARGE SCALE GENOMIC DNA]</scope>
    <source>
        <strain evidence="1 3">ATCC 27076</strain>
    </source>
</reference>
<proteinExistence type="predicted"/>
<evidence type="ECO:0000313" key="2">
    <source>
        <dbReference type="EMBL" id="ARE87170.1"/>
    </source>
</evidence>
<dbReference type="Proteomes" id="UP000177894">
    <property type="component" value="Chromosome"/>
</dbReference>
<keyword evidence="3" id="KW-1185">Reference proteome</keyword>
<dbReference type="RefSeq" id="WP_070968831.1">
    <property type="nucleotide sequence ID" value="NZ_CP017603.1"/>
</dbReference>
<evidence type="ECO:0000313" key="1">
    <source>
        <dbReference type="EMBL" id="AOY76734.1"/>
    </source>
</evidence>
<dbReference type="KEGG" id="cfm:BJL90_13165"/>
<dbReference type="Proteomes" id="UP000192478">
    <property type="component" value="Chromosome"/>
</dbReference>
<dbReference type="InterPro" id="IPR024211">
    <property type="entry name" value="DUF3841"/>
</dbReference>
<name>A0AAC9RMV2_9CLOT</name>
<sequence>MKLWTIQNIAAYEKFKETGVLRAEEEFIWNDFKFQYNWIVGQMKNRIGSPLDKKIKFPIWAWHQWSGVKKPKPDLRFSGHLEKGTKGARIEFEASNKSFLLSDFHGFNCILNYGYICDYEMEYDNFYERLAQYGYVHESMFNLNEQSETMGFFRDELIRSWEKIFDLDVNDEYWSGKKEEQSIQATLWEVKWEQVISVKEFMAK</sequence>
<dbReference type="Pfam" id="PF12952">
    <property type="entry name" value="DUF3841"/>
    <property type="match status" value="1"/>
</dbReference>
<evidence type="ECO:0000313" key="4">
    <source>
        <dbReference type="Proteomes" id="UP000192478"/>
    </source>
</evidence>
<gene>
    <name evidence="1" type="ORF">BJL90_13165</name>
    <name evidence="2" type="ORF">CLFO_15580</name>
</gene>
<accession>A0AAC9RMV2</accession>
<protein>
    <recommendedName>
        <fullName evidence="5">DUF3841 domain-containing protein</fullName>
    </recommendedName>
</protein>
<dbReference type="AlphaFoldDB" id="A0AAC9RMV2"/>
<evidence type="ECO:0000313" key="3">
    <source>
        <dbReference type="Proteomes" id="UP000177894"/>
    </source>
</evidence>
<dbReference type="EMBL" id="CP020559">
    <property type="protein sequence ID" value="ARE87170.1"/>
    <property type="molecule type" value="Genomic_DNA"/>
</dbReference>